<accession>A0A0N4Z118</accession>
<evidence type="ECO:0000313" key="2">
    <source>
        <dbReference type="WBParaSite" id="PTRK_0000039550.1"/>
    </source>
</evidence>
<dbReference type="Proteomes" id="UP000038045">
    <property type="component" value="Unplaced"/>
</dbReference>
<organism evidence="1 2">
    <name type="scientific">Parastrongyloides trichosuri</name>
    <name type="common">Possum-specific nematode worm</name>
    <dbReference type="NCBI Taxonomy" id="131310"/>
    <lineage>
        <taxon>Eukaryota</taxon>
        <taxon>Metazoa</taxon>
        <taxon>Ecdysozoa</taxon>
        <taxon>Nematoda</taxon>
        <taxon>Chromadorea</taxon>
        <taxon>Rhabditida</taxon>
        <taxon>Tylenchina</taxon>
        <taxon>Panagrolaimomorpha</taxon>
        <taxon>Strongyloidoidea</taxon>
        <taxon>Strongyloididae</taxon>
        <taxon>Parastrongyloides</taxon>
    </lineage>
</organism>
<dbReference type="AlphaFoldDB" id="A0A0N4Z118"/>
<proteinExistence type="predicted"/>
<evidence type="ECO:0000313" key="1">
    <source>
        <dbReference type="Proteomes" id="UP000038045"/>
    </source>
</evidence>
<name>A0A0N4Z118_PARTI</name>
<dbReference type="WBParaSite" id="PTRK_0000039550.1">
    <property type="protein sequence ID" value="PTRK_0000039550.1"/>
    <property type="gene ID" value="PTRK_0000039550"/>
</dbReference>
<reference evidence="2" key="1">
    <citation type="submission" date="2017-02" db="UniProtKB">
        <authorList>
            <consortium name="WormBaseParasite"/>
        </authorList>
    </citation>
    <scope>IDENTIFICATION</scope>
</reference>
<keyword evidence="1" id="KW-1185">Reference proteome</keyword>
<protein>
    <submittedName>
        <fullName evidence="2">Uncharacterized protein</fullName>
    </submittedName>
</protein>
<sequence length="125" mass="14967">MYFNFIHEVKKMVHVTDDYFVDTKQLLSKTDKTYKTVLILRMKFSPWKLNLNQIKRSISIERSEKRHDKSSEDSSKVINLSTIQTNLCQMRENDSSNFDKCRSLFDLLKLITTRKIKNDSYNLYM</sequence>